<name>A0A1W0X524_HYPEX</name>
<reference evidence="3" key="1">
    <citation type="submission" date="2017-01" db="EMBL/GenBank/DDBJ databases">
        <title>Comparative genomics of anhydrobiosis in the tardigrade Hypsibius dujardini.</title>
        <authorList>
            <person name="Yoshida Y."/>
            <person name="Koutsovoulos G."/>
            <person name="Laetsch D."/>
            <person name="Stevens L."/>
            <person name="Kumar S."/>
            <person name="Horikawa D."/>
            <person name="Ishino K."/>
            <person name="Komine S."/>
            <person name="Tomita M."/>
            <person name="Blaxter M."/>
            <person name="Arakawa K."/>
        </authorList>
    </citation>
    <scope>NUCLEOTIDE SEQUENCE [LARGE SCALE GENOMIC DNA]</scope>
    <source>
        <strain evidence="3">Z151</strain>
    </source>
</reference>
<organism evidence="2 3">
    <name type="scientific">Hypsibius exemplaris</name>
    <name type="common">Freshwater tardigrade</name>
    <dbReference type="NCBI Taxonomy" id="2072580"/>
    <lineage>
        <taxon>Eukaryota</taxon>
        <taxon>Metazoa</taxon>
        <taxon>Ecdysozoa</taxon>
        <taxon>Tardigrada</taxon>
        <taxon>Eutardigrada</taxon>
        <taxon>Parachela</taxon>
        <taxon>Hypsibioidea</taxon>
        <taxon>Hypsibiidae</taxon>
        <taxon>Hypsibius</taxon>
    </lineage>
</organism>
<feature type="compositionally biased region" description="Polar residues" evidence="1">
    <location>
        <begin position="39"/>
        <end position="51"/>
    </location>
</feature>
<dbReference type="EMBL" id="MTYJ01000017">
    <property type="protein sequence ID" value="OQV22461.1"/>
    <property type="molecule type" value="Genomic_DNA"/>
</dbReference>
<evidence type="ECO:0000256" key="1">
    <source>
        <dbReference type="SAM" id="MobiDB-lite"/>
    </source>
</evidence>
<feature type="compositionally biased region" description="Low complexity" evidence="1">
    <location>
        <begin position="134"/>
        <end position="154"/>
    </location>
</feature>
<keyword evidence="3" id="KW-1185">Reference proteome</keyword>
<sequence>MVFSVCSLWNHRSQTEQSAIKTNPSRSPRKAIWKAQPTAYDQTDACQNDQSVGRKTESGQQPDSDSIAQSSDAAQTGFRGIRPSPDSGSDAENLSKLPRSRVIIIITVPNSPAANLPLHQHSPPESDVVAAFISPQRSNSPSSTPSSTPPHYRF</sequence>
<evidence type="ECO:0000313" key="3">
    <source>
        <dbReference type="Proteomes" id="UP000192578"/>
    </source>
</evidence>
<feature type="region of interest" description="Disordered" evidence="1">
    <location>
        <begin position="15"/>
        <end position="99"/>
    </location>
</feature>
<dbReference type="AlphaFoldDB" id="A0A1W0X524"/>
<gene>
    <name evidence="2" type="ORF">BV898_03634</name>
</gene>
<comment type="caution">
    <text evidence="2">The sequence shown here is derived from an EMBL/GenBank/DDBJ whole genome shotgun (WGS) entry which is preliminary data.</text>
</comment>
<feature type="compositionally biased region" description="Low complexity" evidence="1">
    <location>
        <begin position="60"/>
        <end position="75"/>
    </location>
</feature>
<dbReference type="Proteomes" id="UP000192578">
    <property type="component" value="Unassembled WGS sequence"/>
</dbReference>
<feature type="region of interest" description="Disordered" evidence="1">
    <location>
        <begin position="132"/>
        <end position="154"/>
    </location>
</feature>
<proteinExistence type="predicted"/>
<accession>A0A1W0X524</accession>
<feature type="compositionally biased region" description="Polar residues" evidence="1">
    <location>
        <begin position="15"/>
        <end position="26"/>
    </location>
</feature>
<protein>
    <submittedName>
        <fullName evidence="2">Uncharacterized protein</fullName>
    </submittedName>
</protein>
<evidence type="ECO:0000313" key="2">
    <source>
        <dbReference type="EMBL" id="OQV22461.1"/>
    </source>
</evidence>